<keyword evidence="1" id="KW-0812">Transmembrane</keyword>
<keyword evidence="1" id="KW-0472">Membrane</keyword>
<keyword evidence="3" id="KW-1185">Reference proteome</keyword>
<evidence type="ECO:0000256" key="1">
    <source>
        <dbReference type="SAM" id="Phobius"/>
    </source>
</evidence>
<dbReference type="RefSeq" id="WP_111567110.1">
    <property type="nucleotide sequence ID" value="NZ_QLMI01000005.1"/>
</dbReference>
<evidence type="ECO:0000313" key="3">
    <source>
        <dbReference type="Proteomes" id="UP000249620"/>
    </source>
</evidence>
<dbReference type="Proteomes" id="UP000249620">
    <property type="component" value="Unassembled WGS sequence"/>
</dbReference>
<comment type="caution">
    <text evidence="2">The sequence shown here is derived from an EMBL/GenBank/DDBJ whole genome shotgun (WGS) entry which is preliminary data.</text>
</comment>
<accession>A0A327YUG1</accession>
<dbReference type="AlphaFoldDB" id="A0A327YUG1"/>
<proteinExistence type="predicted"/>
<protein>
    <submittedName>
        <fullName evidence="2">Uncharacterized protein</fullName>
    </submittedName>
</protein>
<dbReference type="EMBL" id="QLMI01000005">
    <property type="protein sequence ID" value="RAK21659.1"/>
    <property type="molecule type" value="Genomic_DNA"/>
</dbReference>
<reference evidence="2 3" key="1">
    <citation type="submission" date="2018-06" db="EMBL/GenBank/DDBJ databases">
        <title>Genomic Encyclopedia of Type Strains, Phase III (KMG-III): the genomes of soil and plant-associated and newly described type strains.</title>
        <authorList>
            <person name="Whitman W."/>
        </authorList>
    </citation>
    <scope>NUCLEOTIDE SEQUENCE [LARGE SCALE GENOMIC DNA]</scope>
    <source>
        <strain evidence="2 3">CGMCC 1.12398</strain>
    </source>
</reference>
<evidence type="ECO:0000313" key="2">
    <source>
        <dbReference type="EMBL" id="RAK21659.1"/>
    </source>
</evidence>
<gene>
    <name evidence="2" type="ORF">B0I03_10591</name>
</gene>
<keyword evidence="1" id="KW-1133">Transmembrane helix</keyword>
<name>A0A327YUG1_9FLAO</name>
<sequence>MDITNTIIGIVFFSLIIIPIFIINNNVRKRKNQLLNTLNELSSDKNAKFTDTDFWANNSGIGLKGDMIAFFRKGEEAQINEVVNLKEVKKCTLVQFDKHGNVPKNNHEINKLALHLTLSNHKEIHLVFFHADAKNFIIGEEFRIAKKWLDVITNKI</sequence>
<dbReference type="OrthoDB" id="1367950at2"/>
<organism evidence="2 3">
    <name type="scientific">Flavobacterium aquaticum</name>
    <dbReference type="NCBI Taxonomy" id="1236486"/>
    <lineage>
        <taxon>Bacteria</taxon>
        <taxon>Pseudomonadati</taxon>
        <taxon>Bacteroidota</taxon>
        <taxon>Flavobacteriia</taxon>
        <taxon>Flavobacteriales</taxon>
        <taxon>Flavobacteriaceae</taxon>
        <taxon>Flavobacterium</taxon>
    </lineage>
</organism>
<feature type="transmembrane region" description="Helical" evidence="1">
    <location>
        <begin position="6"/>
        <end position="23"/>
    </location>
</feature>